<dbReference type="InterPro" id="IPR019734">
    <property type="entry name" value="TPR_rpt"/>
</dbReference>
<comment type="caution">
    <text evidence="2">The sequence shown here is derived from an EMBL/GenBank/DDBJ whole genome shotgun (WGS) entry which is preliminary data.</text>
</comment>
<dbReference type="Pfam" id="PF01501">
    <property type="entry name" value="Glyco_transf_8"/>
    <property type="match status" value="1"/>
</dbReference>
<dbReference type="InterPro" id="IPR002495">
    <property type="entry name" value="Glyco_trans_8"/>
</dbReference>
<proteinExistence type="predicted"/>
<keyword evidence="3" id="KW-1185">Reference proteome</keyword>
<dbReference type="SUPFAM" id="SSF53448">
    <property type="entry name" value="Nucleotide-diphospho-sugar transferases"/>
    <property type="match status" value="1"/>
</dbReference>
<dbReference type="GO" id="GO:0016757">
    <property type="term" value="F:glycosyltransferase activity"/>
    <property type="evidence" value="ECO:0007669"/>
    <property type="project" value="InterPro"/>
</dbReference>
<reference evidence="2" key="2">
    <citation type="submission" date="2020-09" db="EMBL/GenBank/DDBJ databases">
        <authorList>
            <person name="Sun Q."/>
            <person name="Ohkuma M."/>
        </authorList>
    </citation>
    <scope>NUCLEOTIDE SEQUENCE</scope>
    <source>
        <strain evidence="2">JCM 3051</strain>
    </source>
</reference>
<dbReference type="InterPro" id="IPR011990">
    <property type="entry name" value="TPR-like_helical_dom_sf"/>
</dbReference>
<dbReference type="SUPFAM" id="SSF48452">
    <property type="entry name" value="TPR-like"/>
    <property type="match status" value="1"/>
</dbReference>
<dbReference type="InterPro" id="IPR050587">
    <property type="entry name" value="GNT1/Glycosyltrans_8"/>
</dbReference>
<protein>
    <recommendedName>
        <fullName evidence="4">Lipopolysaccharide biosynthesis glycosyltransferase</fullName>
    </recommendedName>
</protein>
<dbReference type="Gene3D" id="1.25.40.10">
    <property type="entry name" value="Tetratricopeptide repeat domain"/>
    <property type="match status" value="1"/>
</dbReference>
<dbReference type="CDD" id="cd02537">
    <property type="entry name" value="GT8_Glycogenin"/>
    <property type="match status" value="1"/>
</dbReference>
<dbReference type="InterPro" id="IPR036715">
    <property type="entry name" value="A-2_3-sialylTrfase_sf"/>
</dbReference>
<feature type="repeat" description="TPR" evidence="1">
    <location>
        <begin position="584"/>
        <end position="617"/>
    </location>
</feature>
<evidence type="ECO:0000256" key="1">
    <source>
        <dbReference type="PROSITE-ProRule" id="PRU00339"/>
    </source>
</evidence>
<organism evidence="2 3">
    <name type="scientific">Promicromonospora citrea</name>
    <dbReference type="NCBI Taxonomy" id="43677"/>
    <lineage>
        <taxon>Bacteria</taxon>
        <taxon>Bacillati</taxon>
        <taxon>Actinomycetota</taxon>
        <taxon>Actinomycetes</taxon>
        <taxon>Micrococcales</taxon>
        <taxon>Promicromonosporaceae</taxon>
        <taxon>Promicromonospora</taxon>
    </lineage>
</organism>
<dbReference type="Proteomes" id="UP000655589">
    <property type="component" value="Unassembled WGS sequence"/>
</dbReference>
<name>A0A8H9GKM6_9MICO</name>
<dbReference type="Gene3D" id="3.90.1480.10">
    <property type="entry name" value="Alpha-2,3-sialyltransferase"/>
    <property type="match status" value="1"/>
</dbReference>
<dbReference type="PROSITE" id="PS50005">
    <property type="entry name" value="TPR"/>
    <property type="match status" value="1"/>
</dbReference>
<sequence>MPTMRSVPLGREPGDAEIASFADLIDRPLLIVGNGPSSAMPPYRRIPADVVVFRMNWFFLESNYHFGDRVDAYFSAIPNEKMEKLLQEEIRSARYDVRRILSPMRHAAGRDGDKYTLEPMNGVEELDSWSIPARHPRLARAFMSRPGLPTTGMQALAFGLGVGFREVYLAGVDLYESKDSRYGYTVTQAAESALKDKDLTPGYESAHGLDSDLAFLRSCLAEFPDATIRSVSQSDTLHLFVPPAEDVTERPHLTQDAVPTLARSKDTVELSFAEVGEDTSALVPEVGGPLWKEIDGRKCAYVTVVSGAYHHGARALANSLREHSDVPLIALVTPDADRAALAASGIRTIQVPGIRNPMLSGGRKIQARFAMTYTKLHVFRLDLFDRVVYLDSDTVVKGPIDDLFEGDDFAAVPDAGLDLPDGTVFNSGVFAVTPAHGMFEKMMAELNHTTSYDGGDQGFLNEFFADWRKLPLEYNTTKRIYSHHPQVFNEEDVRVLHYVGRKPWEPTSKGERYDQLDYAWLDHLQDWEKNELVRDLRHMVAAGKPPEAGSSSPFRLAQQANRTNNAKEAVRVLEAAMAEREPTASELRELAKAYRRLGRHDDCARALKQAYALDPRRSVMRDMMLAQARSIKKKLA</sequence>
<accession>A0A8H9GKM6</accession>
<keyword evidence="1" id="KW-0802">TPR repeat</keyword>
<evidence type="ECO:0000313" key="2">
    <source>
        <dbReference type="EMBL" id="GGM27571.1"/>
    </source>
</evidence>
<dbReference type="SUPFAM" id="SSF102414">
    <property type="entry name" value="Alpha-2,3/8-sialyltransferase CstII"/>
    <property type="match status" value="1"/>
</dbReference>
<dbReference type="InterPro" id="IPR029044">
    <property type="entry name" value="Nucleotide-diphossugar_trans"/>
</dbReference>
<reference evidence="2" key="1">
    <citation type="journal article" date="2014" name="Int. J. Syst. Evol. Microbiol.">
        <title>Complete genome sequence of Corynebacterium casei LMG S-19264T (=DSM 44701T), isolated from a smear-ripened cheese.</title>
        <authorList>
            <consortium name="US DOE Joint Genome Institute (JGI-PGF)"/>
            <person name="Walter F."/>
            <person name="Albersmeier A."/>
            <person name="Kalinowski J."/>
            <person name="Ruckert C."/>
        </authorList>
    </citation>
    <scope>NUCLEOTIDE SEQUENCE</scope>
    <source>
        <strain evidence="2">JCM 3051</strain>
    </source>
</reference>
<dbReference type="RefSeq" id="WP_171106744.1">
    <property type="nucleotide sequence ID" value="NZ_BMPT01000008.1"/>
</dbReference>
<evidence type="ECO:0000313" key="3">
    <source>
        <dbReference type="Proteomes" id="UP000655589"/>
    </source>
</evidence>
<dbReference type="Gene3D" id="3.90.550.10">
    <property type="entry name" value="Spore Coat Polysaccharide Biosynthesis Protein SpsA, Chain A"/>
    <property type="match status" value="1"/>
</dbReference>
<dbReference type="AlphaFoldDB" id="A0A8H9GKM6"/>
<gene>
    <name evidence="2" type="ORF">GCM10010102_24050</name>
</gene>
<dbReference type="EMBL" id="BMPT01000008">
    <property type="protein sequence ID" value="GGM27571.1"/>
    <property type="molecule type" value="Genomic_DNA"/>
</dbReference>
<evidence type="ECO:0008006" key="4">
    <source>
        <dbReference type="Google" id="ProtNLM"/>
    </source>
</evidence>
<dbReference type="PANTHER" id="PTHR11183">
    <property type="entry name" value="GLYCOGENIN SUBFAMILY MEMBER"/>
    <property type="match status" value="1"/>
</dbReference>